<organism evidence="4 5">
    <name type="scientific">Klenkia brasiliensis</name>
    <dbReference type="NCBI Taxonomy" id="333142"/>
    <lineage>
        <taxon>Bacteria</taxon>
        <taxon>Bacillati</taxon>
        <taxon>Actinomycetota</taxon>
        <taxon>Actinomycetes</taxon>
        <taxon>Geodermatophilales</taxon>
        <taxon>Geodermatophilaceae</taxon>
        <taxon>Klenkia</taxon>
    </lineage>
</organism>
<dbReference type="InterPro" id="IPR001480">
    <property type="entry name" value="Bulb-type_lectin_dom"/>
</dbReference>
<dbReference type="SUPFAM" id="SSF55486">
    <property type="entry name" value="Metalloproteases ('zincins'), catalytic domain"/>
    <property type="match status" value="1"/>
</dbReference>
<proteinExistence type="predicted"/>
<feature type="domain" description="Bulb-type lectin" evidence="3">
    <location>
        <begin position="761"/>
        <end position="871"/>
    </location>
</feature>
<dbReference type="PROSITE" id="PS50927">
    <property type="entry name" value="BULB_LECTIN"/>
    <property type="match status" value="2"/>
</dbReference>
<dbReference type="SMART" id="SM00108">
    <property type="entry name" value="B_lectin"/>
    <property type="match status" value="3"/>
</dbReference>
<evidence type="ECO:0000313" key="4">
    <source>
        <dbReference type="EMBL" id="SDG08851.1"/>
    </source>
</evidence>
<dbReference type="Gene3D" id="2.90.10.10">
    <property type="entry name" value="Bulb-type lectin domain"/>
    <property type="match status" value="6"/>
</dbReference>
<protein>
    <submittedName>
        <fullName evidence="4">Metallo-peptidase family M12</fullName>
    </submittedName>
</protein>
<dbReference type="SUPFAM" id="SSF51110">
    <property type="entry name" value="alpha-D-mannose-specific plant lectins"/>
    <property type="match status" value="3"/>
</dbReference>
<dbReference type="PROSITE" id="PS51318">
    <property type="entry name" value="TAT"/>
    <property type="match status" value="1"/>
</dbReference>
<dbReference type="InterPro" id="IPR006311">
    <property type="entry name" value="TAT_signal"/>
</dbReference>
<dbReference type="AlphaFoldDB" id="A0A1G7RDJ7"/>
<feature type="chain" id="PRO_5011781235" evidence="2">
    <location>
        <begin position="34"/>
        <end position="871"/>
    </location>
</feature>
<evidence type="ECO:0000256" key="2">
    <source>
        <dbReference type="SAM" id="SignalP"/>
    </source>
</evidence>
<reference evidence="5" key="1">
    <citation type="submission" date="2016-10" db="EMBL/GenBank/DDBJ databases">
        <authorList>
            <person name="Varghese N."/>
            <person name="Submissions S."/>
        </authorList>
    </citation>
    <scope>NUCLEOTIDE SEQUENCE [LARGE SCALE GENOMIC DNA]</scope>
    <source>
        <strain evidence="5">DSM 44526</strain>
    </source>
</reference>
<name>A0A1G7RDJ7_9ACTN</name>
<feature type="signal peptide" evidence="2">
    <location>
        <begin position="1"/>
        <end position="33"/>
    </location>
</feature>
<keyword evidence="5" id="KW-1185">Reference proteome</keyword>
<dbReference type="InterPro" id="IPR024079">
    <property type="entry name" value="MetalloPept_cat_dom_sf"/>
</dbReference>
<dbReference type="RefSeq" id="WP_091061596.1">
    <property type="nucleotide sequence ID" value="NZ_FNCF01000002.1"/>
</dbReference>
<keyword evidence="2" id="KW-0732">Signal</keyword>
<feature type="compositionally biased region" description="Low complexity" evidence="1">
    <location>
        <begin position="36"/>
        <end position="103"/>
    </location>
</feature>
<accession>A0A1G7RDJ7</accession>
<feature type="domain" description="Bulb-type lectin" evidence="3">
    <location>
        <begin position="539"/>
        <end position="647"/>
    </location>
</feature>
<dbReference type="OrthoDB" id="3758789at2"/>
<dbReference type="InterPro" id="IPR036426">
    <property type="entry name" value="Bulb-type_lectin_dom_sf"/>
</dbReference>
<feature type="compositionally biased region" description="Basic and acidic residues" evidence="1">
    <location>
        <begin position="125"/>
        <end position="141"/>
    </location>
</feature>
<dbReference type="Pfam" id="PF13688">
    <property type="entry name" value="Reprolysin_5"/>
    <property type="match status" value="1"/>
</dbReference>
<dbReference type="EMBL" id="FNCF01000002">
    <property type="protein sequence ID" value="SDG08851.1"/>
    <property type="molecule type" value="Genomic_DNA"/>
</dbReference>
<gene>
    <name evidence="4" type="ORF">SAMN05660324_1861</name>
</gene>
<dbReference type="Gene3D" id="3.40.390.10">
    <property type="entry name" value="Collagenase (Catalytic Domain)"/>
    <property type="match status" value="1"/>
</dbReference>
<sequence>MSLTRRRRALRGAVLTATAAVLTTFVVAPAAHADPTATDVAAPSSDATAPTPAEPPVAAAPTTDAAPTSDAAPGTEATPGTEAAPTQARPTEATPATEPAPAADGTDPGDVVVGQLMQAWPDPTAEEHAHDEHGSADGDHAEEPLSWIEPAEGDAVRVPTDALPDVEVGSTLAVTVGDEVTDEASTEQGIEPAVEVQAATVVDAATPDPTTASAGTAPTNTVTAVLVLPAGASPDSTTIGTVVDTLNGAVSSFWSEQSNGTVRIAAVAGATGWVRSSQTCSSAFALWNDVAAQIGWTAGAGKHLMLYVPPGTDGCAYGLGTVGSSIGSGGRSYVQAAALSVMAHELGHNFGLGHSSELQCDGSLETGTCQTRSYYDFYDVMGISWGQVGTLNTVQADRLGLLPAAEEVALTGSSASTTVALAPVAASSGTRAITLTAADGTVYHLEYRQPSGRDAWLGDARNAYRLDSGVVLRRASTGSDTSLLLDGSPSGSSAWTSDLQQALPPGAPVAVGGGAFVVRVLATSPSAATVSVQTAANGTPTLSAGQALVAGQQLTSANGRYRFTFQTDGNAVLYRADGSVVYATMQYTRGGRLVMQSDGNVVTYLADGRPTWDTRTWTSPGATLTLFDDGNLAVVRPDGSTVWSTGSDVGGVLRGGRSLLAGTELTSPSGAYRLAQQVDGNTVLYGPGSRVLFASGVYGAGLRLDVQVDGNVVVYDGRGAPRYDTGSWRDAGARLVLSDDGSLQVVRLDGSTAWSTGADTPDVLRAYGSLTGDASLTSAGGRYRVVGQTDGNLVVYRSDGRVVSASGVYSPGATTRMQPDGNLVTYDRNGRPVWNSGTWWAPGSRLVVAADGALRVVTLDGRVVWASRADR</sequence>
<feature type="region of interest" description="Disordered" evidence="1">
    <location>
        <begin position="122"/>
        <end position="141"/>
    </location>
</feature>
<feature type="region of interest" description="Disordered" evidence="1">
    <location>
        <begin position="36"/>
        <end position="110"/>
    </location>
</feature>
<dbReference type="GO" id="GO:0008237">
    <property type="term" value="F:metallopeptidase activity"/>
    <property type="evidence" value="ECO:0007669"/>
    <property type="project" value="InterPro"/>
</dbReference>
<evidence type="ECO:0000256" key="1">
    <source>
        <dbReference type="SAM" id="MobiDB-lite"/>
    </source>
</evidence>
<evidence type="ECO:0000313" key="5">
    <source>
        <dbReference type="Proteomes" id="UP000198863"/>
    </source>
</evidence>
<evidence type="ECO:0000259" key="3">
    <source>
        <dbReference type="PROSITE" id="PS50927"/>
    </source>
</evidence>
<dbReference type="Proteomes" id="UP000198863">
    <property type="component" value="Unassembled WGS sequence"/>
</dbReference>